<evidence type="ECO:0000313" key="2">
    <source>
        <dbReference type="EMBL" id="EEK16294.1"/>
    </source>
</evidence>
<keyword evidence="2" id="KW-0808">Transferase</keyword>
<reference evidence="2 3" key="1">
    <citation type="submission" date="2009-04" db="EMBL/GenBank/DDBJ databases">
        <authorList>
            <person name="Sebastian Y."/>
            <person name="Madupu R."/>
            <person name="Durkin A.S."/>
            <person name="Torralba M."/>
            <person name="Methe B."/>
            <person name="Sutton G.G."/>
            <person name="Strausberg R.L."/>
            <person name="Nelson K.E."/>
        </authorList>
    </citation>
    <scope>NUCLEOTIDE SEQUENCE [LARGE SCALE GENOMIC DNA]</scope>
    <source>
        <strain evidence="2 3">60-3</strain>
    </source>
</reference>
<dbReference type="InterPro" id="IPR027417">
    <property type="entry name" value="P-loop_NTPase"/>
</dbReference>
<proteinExistence type="inferred from homology"/>
<dbReference type="GO" id="GO:0005525">
    <property type="term" value="F:GTP binding"/>
    <property type="evidence" value="ECO:0007669"/>
    <property type="project" value="InterPro"/>
</dbReference>
<dbReference type="Proteomes" id="UP000003303">
    <property type="component" value="Unassembled WGS sequence"/>
</dbReference>
<dbReference type="RefSeq" id="WP_007365735.1">
    <property type="nucleotide sequence ID" value="NZ_ACLR01000182.1"/>
</dbReference>
<comment type="similarity">
    <text evidence="1">Belongs to the SIMIBI class G3E GTPase family. ArgK/MeaB subfamily.</text>
</comment>
<protein>
    <submittedName>
        <fullName evidence="2">LAO/AO transport system ATPase</fullName>
        <ecNumber evidence="2">2.7.-.-</ecNumber>
    </submittedName>
</protein>
<sequence length="367" mass="41282">MLTNDHPENDPRYAGLKVNKGVSVQPMVNPYLRQQRVQREDYPAERYIEEILAGNRTFLARAVTLVESTRHDHQLKAQQILEGCLPYSGQSMRVGITGVPGAGKSTSIDAFGMHLIKQGHKLAVLAIDPSSEISKGSILGDKTRMERLSREERAFIRPSASSSSLGGVARKTRETIILCEAAGFDTVFVETVGVGQSETAVHSMVDFFLLIQLAGTGDELQGIKRGIMEMADGIIINKADGDNVDKARLAAQHFRNALQLFPTTESGWEPKVMTYSGLKGIGIKEIFDMIDTYRQTTKESGYFDYNRRRQEKWWMYETVNEELRRSFYDNEQVKQLQESVEHEVLENHITPFVGAGRLLEAFYKSLK</sequence>
<dbReference type="NCBIfam" id="NF006958">
    <property type="entry name" value="PRK09435.1"/>
    <property type="match status" value="1"/>
</dbReference>
<dbReference type="EC" id="2.7.-.-" evidence="2"/>
<dbReference type="InterPro" id="IPR005129">
    <property type="entry name" value="GTPase_ArgK"/>
</dbReference>
<keyword evidence="3" id="KW-1185">Reference proteome</keyword>
<dbReference type="OrthoDB" id="9778292at2"/>
<dbReference type="GO" id="GO:0005737">
    <property type="term" value="C:cytoplasm"/>
    <property type="evidence" value="ECO:0007669"/>
    <property type="project" value="TreeGrafter"/>
</dbReference>
<dbReference type="GO" id="GO:0016740">
    <property type="term" value="F:transferase activity"/>
    <property type="evidence" value="ECO:0007669"/>
    <property type="project" value="UniProtKB-KW"/>
</dbReference>
<organism evidence="2 3">
    <name type="scientific">Porphyromonas uenonis 60-3</name>
    <dbReference type="NCBI Taxonomy" id="596327"/>
    <lineage>
        <taxon>Bacteria</taxon>
        <taxon>Pseudomonadati</taxon>
        <taxon>Bacteroidota</taxon>
        <taxon>Bacteroidia</taxon>
        <taxon>Bacteroidales</taxon>
        <taxon>Porphyromonadaceae</taxon>
        <taxon>Porphyromonas</taxon>
    </lineage>
</organism>
<dbReference type="eggNOG" id="COG1703">
    <property type="taxonomic scope" value="Bacteria"/>
</dbReference>
<dbReference type="Gene3D" id="1.10.287.130">
    <property type="match status" value="1"/>
</dbReference>
<evidence type="ECO:0000256" key="1">
    <source>
        <dbReference type="ARBA" id="ARBA00009625"/>
    </source>
</evidence>
<dbReference type="GO" id="GO:0003924">
    <property type="term" value="F:GTPase activity"/>
    <property type="evidence" value="ECO:0007669"/>
    <property type="project" value="InterPro"/>
</dbReference>
<dbReference type="SUPFAM" id="SSF52540">
    <property type="entry name" value="P-loop containing nucleoside triphosphate hydrolases"/>
    <property type="match status" value="1"/>
</dbReference>
<dbReference type="PANTHER" id="PTHR23408">
    <property type="entry name" value="METHYLMALONYL-COA MUTASE"/>
    <property type="match status" value="1"/>
</dbReference>
<dbReference type="CDD" id="cd03114">
    <property type="entry name" value="MMAA-like"/>
    <property type="match status" value="1"/>
</dbReference>
<dbReference type="NCBIfam" id="TIGR00750">
    <property type="entry name" value="lao"/>
    <property type="match status" value="1"/>
</dbReference>
<dbReference type="Gene3D" id="1.20.5.170">
    <property type="match status" value="1"/>
</dbReference>
<dbReference type="STRING" id="596327.PORUE0001_0353"/>
<dbReference type="AlphaFoldDB" id="C2MD32"/>
<dbReference type="PANTHER" id="PTHR23408:SF3">
    <property type="entry name" value="METHYLMALONIC ACIDURIA TYPE A PROTEIN, MITOCHONDRIAL"/>
    <property type="match status" value="1"/>
</dbReference>
<dbReference type="EMBL" id="ACLR01000182">
    <property type="protein sequence ID" value="EEK16294.1"/>
    <property type="molecule type" value="Genomic_DNA"/>
</dbReference>
<name>C2MD32_9PORP</name>
<accession>C2MD32</accession>
<dbReference type="Pfam" id="PF03308">
    <property type="entry name" value="MeaB"/>
    <property type="match status" value="1"/>
</dbReference>
<comment type="caution">
    <text evidence="2">The sequence shown here is derived from an EMBL/GenBank/DDBJ whole genome shotgun (WGS) entry which is preliminary data.</text>
</comment>
<dbReference type="Gene3D" id="3.40.50.300">
    <property type="entry name" value="P-loop containing nucleotide triphosphate hydrolases"/>
    <property type="match status" value="1"/>
</dbReference>
<evidence type="ECO:0000313" key="3">
    <source>
        <dbReference type="Proteomes" id="UP000003303"/>
    </source>
</evidence>
<gene>
    <name evidence="2" type="ORF">PORUE0001_0353</name>
</gene>